<dbReference type="CDD" id="cd00146">
    <property type="entry name" value="PKD"/>
    <property type="match status" value="1"/>
</dbReference>
<keyword evidence="1" id="KW-0732">Signal</keyword>
<organism evidence="3 5">
    <name type="scientific">Rufibacter glacialis</name>
    <dbReference type="NCBI Taxonomy" id="1259555"/>
    <lineage>
        <taxon>Bacteria</taxon>
        <taxon>Pseudomonadati</taxon>
        <taxon>Bacteroidota</taxon>
        <taxon>Cytophagia</taxon>
        <taxon>Cytophagales</taxon>
        <taxon>Hymenobacteraceae</taxon>
        <taxon>Rufibacter</taxon>
    </lineage>
</organism>
<feature type="domain" description="PKD" evidence="2">
    <location>
        <begin position="57"/>
        <end position="95"/>
    </location>
</feature>
<dbReference type="SMART" id="SM00089">
    <property type="entry name" value="PKD"/>
    <property type="match status" value="1"/>
</dbReference>
<evidence type="ECO:0000313" key="5">
    <source>
        <dbReference type="Proteomes" id="UP000323866"/>
    </source>
</evidence>
<evidence type="ECO:0000313" key="4">
    <source>
        <dbReference type="EMBL" id="MFA1773087.1"/>
    </source>
</evidence>
<dbReference type="InterPro" id="IPR013783">
    <property type="entry name" value="Ig-like_fold"/>
</dbReference>
<evidence type="ECO:0000313" key="3">
    <source>
        <dbReference type="EMBL" id="KAA6434366.1"/>
    </source>
</evidence>
<reference evidence="3 5" key="2">
    <citation type="submission" date="2019-09" db="EMBL/GenBank/DDBJ databases">
        <title>A bacterium isolated from glacier soil.</title>
        <authorList>
            <person name="Liu Q."/>
        </authorList>
    </citation>
    <scope>NUCLEOTIDE SEQUENCE [LARGE SCALE GENOMIC DNA]</scope>
    <source>
        <strain evidence="3 5">MDT1-10-3</strain>
    </source>
</reference>
<dbReference type="SUPFAM" id="SSF49299">
    <property type="entry name" value="PKD domain"/>
    <property type="match status" value="1"/>
</dbReference>
<proteinExistence type="predicted"/>
<feature type="chain" id="PRO_5024388916" evidence="1">
    <location>
        <begin position="22"/>
        <end position="218"/>
    </location>
</feature>
<evidence type="ECO:0000259" key="2">
    <source>
        <dbReference type="PROSITE" id="PS50093"/>
    </source>
</evidence>
<accession>A0A5M8QHV0</accession>
<dbReference type="InterPro" id="IPR022409">
    <property type="entry name" value="PKD/Chitinase_dom"/>
</dbReference>
<feature type="signal peptide" evidence="1">
    <location>
        <begin position="1"/>
        <end position="21"/>
    </location>
</feature>
<dbReference type="AlphaFoldDB" id="A0A5M8QHV0"/>
<reference evidence="3 5" key="1">
    <citation type="submission" date="2019-07" db="EMBL/GenBank/DDBJ databases">
        <authorList>
            <person name="Qu J.-H."/>
        </authorList>
    </citation>
    <scope>NUCLEOTIDE SEQUENCE [LARGE SCALE GENOMIC DNA]</scope>
    <source>
        <strain evidence="3 5">MDT1-10-3</strain>
    </source>
</reference>
<name>A0A5M8QHV0_9BACT</name>
<dbReference type="Proteomes" id="UP001570846">
    <property type="component" value="Unassembled WGS sequence"/>
</dbReference>
<sequence length="218" mass="24974">MKIIKNYVLLICLFSWVFSFCKDQDEEVLPKNAHFIVQKDSNYLHNDFEFEAIDSLPNIKYKWNFGDGSLLETGHKVSHKYKTPGTYTVSLTLGNVTSSKEVLVYPGTLSYQIKNESKNVLHLETYVDNLRDNGSVVFTLGAGRTSDQIFSKTIFVGGVNARGLLGVFLTYNNIKYIYRPSIWLELFQNHTFVLTNSTEFHRVSSNDIGPERIRLENL</sequence>
<dbReference type="Pfam" id="PF00801">
    <property type="entry name" value="PKD"/>
    <property type="match status" value="1"/>
</dbReference>
<dbReference type="Gene3D" id="2.60.40.10">
    <property type="entry name" value="Immunoglobulins"/>
    <property type="match status" value="1"/>
</dbReference>
<dbReference type="EMBL" id="JBGOGF010000010">
    <property type="protein sequence ID" value="MFA1773087.1"/>
    <property type="molecule type" value="Genomic_DNA"/>
</dbReference>
<evidence type="ECO:0000256" key="1">
    <source>
        <dbReference type="SAM" id="SignalP"/>
    </source>
</evidence>
<gene>
    <name evidence="4" type="ORF">ACD591_17440</name>
    <name evidence="3" type="ORF">FOE74_09175</name>
</gene>
<reference evidence="4 6" key="3">
    <citation type="submission" date="2024-08" db="EMBL/GenBank/DDBJ databases">
        <authorList>
            <person name="Wei W."/>
        </authorList>
    </citation>
    <scope>NUCLEOTIDE SEQUENCE [LARGE SCALE GENOMIC DNA]</scope>
    <source>
        <strain evidence="4 6">XU2</strain>
    </source>
</reference>
<keyword evidence="6" id="KW-1185">Reference proteome</keyword>
<protein>
    <submittedName>
        <fullName evidence="3">PKD domain-containing protein</fullName>
    </submittedName>
</protein>
<dbReference type="OrthoDB" id="753168at2"/>
<dbReference type="PROSITE" id="PS50093">
    <property type="entry name" value="PKD"/>
    <property type="match status" value="1"/>
</dbReference>
<dbReference type="Proteomes" id="UP000323866">
    <property type="component" value="Unassembled WGS sequence"/>
</dbReference>
<dbReference type="RefSeq" id="WP_149098310.1">
    <property type="nucleotide sequence ID" value="NZ_BMMG01000003.1"/>
</dbReference>
<dbReference type="EMBL" id="VKKZ01000020">
    <property type="protein sequence ID" value="KAA6434366.1"/>
    <property type="molecule type" value="Genomic_DNA"/>
</dbReference>
<evidence type="ECO:0000313" key="6">
    <source>
        <dbReference type="Proteomes" id="UP001570846"/>
    </source>
</evidence>
<comment type="caution">
    <text evidence="3">The sequence shown here is derived from an EMBL/GenBank/DDBJ whole genome shotgun (WGS) entry which is preliminary data.</text>
</comment>
<dbReference type="InterPro" id="IPR035986">
    <property type="entry name" value="PKD_dom_sf"/>
</dbReference>
<dbReference type="InterPro" id="IPR000601">
    <property type="entry name" value="PKD_dom"/>
</dbReference>